<reference evidence="3" key="1">
    <citation type="submission" date="2021-10" db="EMBL/GenBank/DDBJ databases">
        <title>De novo Genome Assembly of Clathrus columnatus (Basidiomycota, Fungi) Using Illumina and Nanopore Sequence Data.</title>
        <authorList>
            <person name="Ogiso-Tanaka E."/>
            <person name="Itagaki H."/>
            <person name="Hosoya T."/>
            <person name="Hosaka K."/>
        </authorList>
    </citation>
    <scope>NUCLEOTIDE SEQUENCE</scope>
    <source>
        <strain evidence="3">MO-923</strain>
    </source>
</reference>
<sequence length="369" mass="41854">MLSFGNTTATIFVVGPDELGGRGDVSTKAESLAKETGRDIHEIIIELFMPNKGETTDLIGLPKVYDYECHNMKATPFMISVLTGMYPKMFKLFHNCDGVVATSNRLFEPESNDTFKSYYERSGRSYYVVGPLALTSTDQLSRERSSDRDAVKRFLGRMLQKRGERSVIYVSFGSTYWPLNVEASWKVIKIICEKQIPMIFVHNDEYGRPPMPNSLRAELETSRSVLITTWAPQNMVLGHKATAWFLTHCGLNSISESLSHGIPMIGWPADVDQPINAMYIGDLKHNVGYELLEVLQRDESKPLYRGYTPSGTLEAIEKEFTTVLQNAFGRDGAEKRHNAERFKEELSGLWDEDGDAQMELRRFIKDYLS</sequence>
<dbReference type="Gene3D" id="3.40.50.2000">
    <property type="entry name" value="Glycogen Phosphorylase B"/>
    <property type="match status" value="2"/>
</dbReference>
<organism evidence="3 4">
    <name type="scientific">Clathrus columnatus</name>
    <dbReference type="NCBI Taxonomy" id="1419009"/>
    <lineage>
        <taxon>Eukaryota</taxon>
        <taxon>Fungi</taxon>
        <taxon>Dikarya</taxon>
        <taxon>Basidiomycota</taxon>
        <taxon>Agaricomycotina</taxon>
        <taxon>Agaricomycetes</taxon>
        <taxon>Phallomycetidae</taxon>
        <taxon>Phallales</taxon>
        <taxon>Clathraceae</taxon>
        <taxon>Clathrus</taxon>
    </lineage>
</organism>
<evidence type="ECO:0000256" key="2">
    <source>
        <dbReference type="ARBA" id="ARBA00022679"/>
    </source>
</evidence>
<evidence type="ECO:0000313" key="3">
    <source>
        <dbReference type="EMBL" id="GJJ12797.1"/>
    </source>
</evidence>
<keyword evidence="2" id="KW-0808">Transferase</keyword>
<gene>
    <name evidence="3" type="ORF">Clacol_007042</name>
</gene>
<dbReference type="InterPro" id="IPR002213">
    <property type="entry name" value="UDP_glucos_trans"/>
</dbReference>
<dbReference type="SUPFAM" id="SSF53756">
    <property type="entry name" value="UDP-Glycosyltransferase/glycogen phosphorylase"/>
    <property type="match status" value="1"/>
</dbReference>
<dbReference type="PANTHER" id="PTHR11926">
    <property type="entry name" value="GLUCOSYL/GLUCURONOSYL TRANSFERASES"/>
    <property type="match status" value="1"/>
</dbReference>
<dbReference type="Proteomes" id="UP001050691">
    <property type="component" value="Unassembled WGS sequence"/>
</dbReference>
<comment type="similarity">
    <text evidence="1">Belongs to the UDP-glycosyltransferase family.</text>
</comment>
<dbReference type="EMBL" id="BPWL01000008">
    <property type="protein sequence ID" value="GJJ12797.1"/>
    <property type="molecule type" value="Genomic_DNA"/>
</dbReference>
<dbReference type="Pfam" id="PF00201">
    <property type="entry name" value="UDPGT"/>
    <property type="match status" value="1"/>
</dbReference>
<keyword evidence="4" id="KW-1185">Reference proteome</keyword>
<proteinExistence type="inferred from homology"/>
<evidence type="ECO:0000313" key="4">
    <source>
        <dbReference type="Proteomes" id="UP001050691"/>
    </source>
</evidence>
<dbReference type="PANTHER" id="PTHR11926:SF774">
    <property type="entry name" value="UDP-GLYCOSYLTRANSFERASE 85A1-RELATED"/>
    <property type="match status" value="1"/>
</dbReference>
<dbReference type="AlphaFoldDB" id="A0AAV5ADU4"/>
<dbReference type="CDD" id="cd03784">
    <property type="entry name" value="GT1_Gtf-like"/>
    <property type="match status" value="1"/>
</dbReference>
<dbReference type="GO" id="GO:0008194">
    <property type="term" value="F:UDP-glycosyltransferase activity"/>
    <property type="evidence" value="ECO:0007669"/>
    <property type="project" value="InterPro"/>
</dbReference>
<name>A0AAV5ADU4_9AGAM</name>
<comment type="caution">
    <text evidence="3">The sequence shown here is derived from an EMBL/GenBank/DDBJ whole genome shotgun (WGS) entry which is preliminary data.</text>
</comment>
<protein>
    <submittedName>
        <fullName evidence="3">Uncharacterized protein</fullName>
    </submittedName>
</protein>
<accession>A0AAV5ADU4</accession>
<evidence type="ECO:0000256" key="1">
    <source>
        <dbReference type="ARBA" id="ARBA00009995"/>
    </source>
</evidence>